<reference evidence="2 3" key="1">
    <citation type="journal article" date="2014" name="Agronomy (Basel)">
        <title>A Draft Genome Sequence for Ensete ventricosum, the Drought-Tolerant Tree Against Hunger.</title>
        <authorList>
            <person name="Harrison J."/>
            <person name="Moore K.A."/>
            <person name="Paszkiewicz K."/>
            <person name="Jones T."/>
            <person name="Grant M."/>
            <person name="Ambacheew D."/>
            <person name="Muzemil S."/>
            <person name="Studholme D.J."/>
        </authorList>
    </citation>
    <scope>NUCLEOTIDE SEQUENCE [LARGE SCALE GENOMIC DNA]</scope>
</reference>
<sequence length="152" mass="16321">MALAPNRVQIQASATLAGRTQGQVVSSAMTPLGVFQAGHGFARLCGGGGGGAGEISTPCNNILRRRWSCEEDKEDISLKVPAGIDSGSRLRVRSVRGECRLETFMHKATKGWLVIRPRTKEGVVMSWPVLPVSRGEGPARATEEDDHKPTNK</sequence>
<dbReference type="AlphaFoldDB" id="A0A426Z853"/>
<feature type="compositionally biased region" description="Basic and acidic residues" evidence="1">
    <location>
        <begin position="141"/>
        <end position="152"/>
    </location>
</feature>
<gene>
    <name evidence="2" type="ORF">B296_00037458</name>
</gene>
<comment type="caution">
    <text evidence="2">The sequence shown here is derived from an EMBL/GenBank/DDBJ whole genome shotgun (WGS) entry which is preliminary data.</text>
</comment>
<accession>A0A426Z853</accession>
<dbReference type="EMBL" id="AMZH03007929">
    <property type="protein sequence ID" value="RRT60103.1"/>
    <property type="molecule type" value="Genomic_DNA"/>
</dbReference>
<protein>
    <submittedName>
        <fullName evidence="2">Uncharacterized protein</fullName>
    </submittedName>
</protein>
<dbReference type="Proteomes" id="UP000287651">
    <property type="component" value="Unassembled WGS sequence"/>
</dbReference>
<evidence type="ECO:0000313" key="2">
    <source>
        <dbReference type="EMBL" id="RRT60103.1"/>
    </source>
</evidence>
<name>A0A426Z853_ENSVE</name>
<proteinExistence type="predicted"/>
<organism evidence="2 3">
    <name type="scientific">Ensete ventricosum</name>
    <name type="common">Abyssinian banana</name>
    <name type="synonym">Musa ensete</name>
    <dbReference type="NCBI Taxonomy" id="4639"/>
    <lineage>
        <taxon>Eukaryota</taxon>
        <taxon>Viridiplantae</taxon>
        <taxon>Streptophyta</taxon>
        <taxon>Embryophyta</taxon>
        <taxon>Tracheophyta</taxon>
        <taxon>Spermatophyta</taxon>
        <taxon>Magnoliopsida</taxon>
        <taxon>Liliopsida</taxon>
        <taxon>Zingiberales</taxon>
        <taxon>Musaceae</taxon>
        <taxon>Ensete</taxon>
    </lineage>
</organism>
<evidence type="ECO:0000256" key="1">
    <source>
        <dbReference type="SAM" id="MobiDB-lite"/>
    </source>
</evidence>
<feature type="region of interest" description="Disordered" evidence="1">
    <location>
        <begin position="133"/>
        <end position="152"/>
    </location>
</feature>
<evidence type="ECO:0000313" key="3">
    <source>
        <dbReference type="Proteomes" id="UP000287651"/>
    </source>
</evidence>